<dbReference type="EMBL" id="RYZI01000720">
    <property type="protein sequence ID" value="RWA03699.1"/>
    <property type="molecule type" value="Genomic_DNA"/>
</dbReference>
<comment type="similarity">
    <text evidence="1">Belongs to the zinc-containing alcohol dehydrogenase family.</text>
</comment>
<dbReference type="PANTHER" id="PTHR45348">
    <property type="entry name" value="HYPOTHETICAL OXIDOREDUCTASE (EUROFUNG)"/>
    <property type="match status" value="1"/>
</dbReference>
<accession>A0A439CNG3</accession>
<dbReference type="SMART" id="SM00829">
    <property type="entry name" value="PKS_ER"/>
    <property type="match status" value="1"/>
</dbReference>
<reference evidence="4 5" key="1">
    <citation type="submission" date="2018-12" db="EMBL/GenBank/DDBJ databases">
        <title>Draft genome sequence of Xylaria grammica IHI A82.</title>
        <authorList>
            <person name="Buettner E."/>
            <person name="Kellner H."/>
        </authorList>
    </citation>
    <scope>NUCLEOTIDE SEQUENCE [LARGE SCALE GENOMIC DNA]</scope>
    <source>
        <strain evidence="4 5">IHI A82</strain>
    </source>
</reference>
<dbReference type="SUPFAM" id="SSF50129">
    <property type="entry name" value="GroES-like"/>
    <property type="match status" value="1"/>
</dbReference>
<dbReference type="AlphaFoldDB" id="A0A439CNG3"/>
<name>A0A439CNG3_9PEZI</name>
<dbReference type="InterPro" id="IPR020843">
    <property type="entry name" value="ER"/>
</dbReference>
<evidence type="ECO:0000256" key="1">
    <source>
        <dbReference type="ARBA" id="ARBA00008072"/>
    </source>
</evidence>
<keyword evidence="2" id="KW-0560">Oxidoreductase</keyword>
<dbReference type="SUPFAM" id="SSF51735">
    <property type="entry name" value="NAD(P)-binding Rossmann-fold domains"/>
    <property type="match status" value="1"/>
</dbReference>
<gene>
    <name evidence="4" type="ORF">EKO27_g11407</name>
</gene>
<dbReference type="STRING" id="363999.A0A439CNG3"/>
<dbReference type="Pfam" id="PF08240">
    <property type="entry name" value="ADH_N"/>
    <property type="match status" value="1"/>
</dbReference>
<comment type="caution">
    <text evidence="4">The sequence shown here is derived from an EMBL/GenBank/DDBJ whole genome shotgun (WGS) entry which is preliminary data.</text>
</comment>
<keyword evidence="5" id="KW-1185">Reference proteome</keyword>
<dbReference type="CDD" id="cd08249">
    <property type="entry name" value="enoyl_reductase_like"/>
    <property type="match status" value="1"/>
</dbReference>
<dbReference type="PANTHER" id="PTHR45348:SF2">
    <property type="entry name" value="ZINC-TYPE ALCOHOL DEHYDROGENASE-LIKE PROTEIN C2E1P3.01"/>
    <property type="match status" value="1"/>
</dbReference>
<dbReference type="Proteomes" id="UP000286045">
    <property type="component" value="Unassembled WGS sequence"/>
</dbReference>
<dbReference type="InterPro" id="IPR013154">
    <property type="entry name" value="ADH-like_N"/>
</dbReference>
<dbReference type="InterPro" id="IPR047122">
    <property type="entry name" value="Trans-enoyl_RdTase-like"/>
</dbReference>
<proteinExistence type="inferred from homology"/>
<evidence type="ECO:0000313" key="4">
    <source>
        <dbReference type="EMBL" id="RWA03699.1"/>
    </source>
</evidence>
<protein>
    <recommendedName>
        <fullName evidence="3">Enoyl reductase (ER) domain-containing protein</fullName>
    </recommendedName>
</protein>
<dbReference type="GO" id="GO:0016651">
    <property type="term" value="F:oxidoreductase activity, acting on NAD(P)H"/>
    <property type="evidence" value="ECO:0007669"/>
    <property type="project" value="InterPro"/>
</dbReference>
<feature type="domain" description="Enoyl reductase (ER)" evidence="3">
    <location>
        <begin position="20"/>
        <end position="343"/>
    </location>
</feature>
<evidence type="ECO:0000313" key="5">
    <source>
        <dbReference type="Proteomes" id="UP000286045"/>
    </source>
</evidence>
<dbReference type="InterPro" id="IPR013149">
    <property type="entry name" value="ADH-like_C"/>
</dbReference>
<organism evidence="4 5">
    <name type="scientific">Xylaria grammica</name>
    <dbReference type="NCBI Taxonomy" id="363999"/>
    <lineage>
        <taxon>Eukaryota</taxon>
        <taxon>Fungi</taxon>
        <taxon>Dikarya</taxon>
        <taxon>Ascomycota</taxon>
        <taxon>Pezizomycotina</taxon>
        <taxon>Sordariomycetes</taxon>
        <taxon>Xylariomycetidae</taxon>
        <taxon>Xylariales</taxon>
        <taxon>Xylariaceae</taxon>
        <taxon>Xylaria</taxon>
    </lineage>
</organism>
<dbReference type="InterPro" id="IPR036291">
    <property type="entry name" value="NAD(P)-bd_dom_sf"/>
</dbReference>
<dbReference type="Pfam" id="PF00107">
    <property type="entry name" value="ADH_zinc_N"/>
    <property type="match status" value="1"/>
</dbReference>
<sequence length="345" mass="36407">MVSGNDNNNNMAAVITEAKAHPFVIRPAPVWTPGAHEILVKNEAVAINPVDGNLQYMSIYPLNYPTVLGQDIAGTVVAIGPGVTRFRVGDRVVGHATGMTSGRQQDGGFQLYTTLQTNMASPIPANMSYEAAVVLPLALSTAAAGLFQKGLLNLQRPLEPARQPTGETLLVWGGASSVGSNAIQLAVAAGYEVITTASAHNFDYVKRLGASQVFDYHSPTVHEELLSAFKPKTLAGVMDCIGAPAWGICVDVALKTPGNKFVATTKRGFPDPPDGVSLNAIFGLTIKDDEISRVIYEDFLPKALEAGSFKPAPEPLIVGQGLESIQAAVDLHRAGVSAQKIVVKL</sequence>
<dbReference type="Gene3D" id="3.40.50.720">
    <property type="entry name" value="NAD(P)-binding Rossmann-like Domain"/>
    <property type="match status" value="1"/>
</dbReference>
<evidence type="ECO:0000259" key="3">
    <source>
        <dbReference type="SMART" id="SM00829"/>
    </source>
</evidence>
<evidence type="ECO:0000256" key="2">
    <source>
        <dbReference type="ARBA" id="ARBA00023002"/>
    </source>
</evidence>
<dbReference type="Gene3D" id="3.90.180.10">
    <property type="entry name" value="Medium-chain alcohol dehydrogenases, catalytic domain"/>
    <property type="match status" value="1"/>
</dbReference>
<dbReference type="InterPro" id="IPR011032">
    <property type="entry name" value="GroES-like_sf"/>
</dbReference>